<dbReference type="EMBL" id="JAAGNZ010000001">
    <property type="protein sequence ID" value="NEU66886.1"/>
    <property type="molecule type" value="Genomic_DNA"/>
</dbReference>
<dbReference type="Proteomes" id="UP000477386">
    <property type="component" value="Unassembled WGS sequence"/>
</dbReference>
<organism evidence="2 3">
    <name type="scientific">Spirosoma agri</name>
    <dbReference type="NCBI Taxonomy" id="1987381"/>
    <lineage>
        <taxon>Bacteria</taxon>
        <taxon>Pseudomonadati</taxon>
        <taxon>Bacteroidota</taxon>
        <taxon>Cytophagia</taxon>
        <taxon>Cytophagales</taxon>
        <taxon>Cytophagaceae</taxon>
        <taxon>Spirosoma</taxon>
    </lineage>
</organism>
<gene>
    <name evidence="2" type="ORF">GK091_08325</name>
</gene>
<evidence type="ECO:0000313" key="3">
    <source>
        <dbReference type="Proteomes" id="UP000477386"/>
    </source>
</evidence>
<keyword evidence="1" id="KW-0732">Signal</keyword>
<evidence type="ECO:0000256" key="1">
    <source>
        <dbReference type="SAM" id="SignalP"/>
    </source>
</evidence>
<keyword evidence="3" id="KW-1185">Reference proteome</keyword>
<name>A0A6M0IF27_9BACT</name>
<feature type="signal peptide" evidence="1">
    <location>
        <begin position="1"/>
        <end position="28"/>
    </location>
</feature>
<protein>
    <submittedName>
        <fullName evidence="2">Uncharacterized protein</fullName>
    </submittedName>
</protein>
<sequence length="170" mass="18361">MATRNTFRSLRTLFIAVTLLTFFTTACKKSGSGGSDVDPRDQYVGTYEGGDKGYQSIITISTIPFTEYGAATIVVTKGANPKEIYIEAARQSFKVTAELNGTNFTVIDKSTNQIFIPFGNTTYTGSYKATGVFDVDQATGKKAIAINATTETLEQGTAVRKAETYTGLRN</sequence>
<dbReference type="AlphaFoldDB" id="A0A6M0IF27"/>
<evidence type="ECO:0000313" key="2">
    <source>
        <dbReference type="EMBL" id="NEU66886.1"/>
    </source>
</evidence>
<dbReference type="RefSeq" id="WP_164036231.1">
    <property type="nucleotide sequence ID" value="NZ_JAAGNZ010000001.1"/>
</dbReference>
<accession>A0A6M0IF27</accession>
<comment type="caution">
    <text evidence="2">The sequence shown here is derived from an EMBL/GenBank/DDBJ whole genome shotgun (WGS) entry which is preliminary data.</text>
</comment>
<dbReference type="PROSITE" id="PS51257">
    <property type="entry name" value="PROKAR_LIPOPROTEIN"/>
    <property type="match status" value="1"/>
</dbReference>
<reference evidence="2 3" key="1">
    <citation type="submission" date="2020-02" db="EMBL/GenBank/DDBJ databases">
        <title>Draft genome sequence of two Spirosoma agri KCTC 52727 and Spirosoma terrae KCTC 52035.</title>
        <authorList>
            <person name="Rojas J."/>
            <person name="Ambika Manirajan B."/>
            <person name="Ratering S."/>
            <person name="Suarez C."/>
            <person name="Schnell S."/>
        </authorList>
    </citation>
    <scope>NUCLEOTIDE SEQUENCE [LARGE SCALE GENOMIC DNA]</scope>
    <source>
        <strain evidence="2 3">KCTC 52727</strain>
    </source>
</reference>
<proteinExistence type="predicted"/>
<feature type="chain" id="PRO_5027088417" evidence="1">
    <location>
        <begin position="29"/>
        <end position="170"/>
    </location>
</feature>